<dbReference type="GeneID" id="63825869"/>
<evidence type="ECO:0000313" key="2">
    <source>
        <dbReference type="EMBL" id="KZT06787.1"/>
    </source>
</evidence>
<reference evidence="2 3" key="1">
    <citation type="journal article" date="2016" name="Mol. Biol. Evol.">
        <title>Comparative Genomics of Early-Diverging Mushroom-Forming Fungi Provides Insights into the Origins of Lignocellulose Decay Capabilities.</title>
        <authorList>
            <person name="Nagy L.G."/>
            <person name="Riley R."/>
            <person name="Tritt A."/>
            <person name="Adam C."/>
            <person name="Daum C."/>
            <person name="Floudas D."/>
            <person name="Sun H."/>
            <person name="Yadav J.S."/>
            <person name="Pangilinan J."/>
            <person name="Larsson K.H."/>
            <person name="Matsuura K."/>
            <person name="Barry K."/>
            <person name="Labutti K."/>
            <person name="Kuo R."/>
            <person name="Ohm R.A."/>
            <person name="Bhattacharya S.S."/>
            <person name="Shirouzu T."/>
            <person name="Yoshinaga Y."/>
            <person name="Martin F.M."/>
            <person name="Grigoriev I.V."/>
            <person name="Hibbett D.S."/>
        </authorList>
    </citation>
    <scope>NUCLEOTIDE SEQUENCE [LARGE SCALE GENOMIC DNA]</scope>
    <source>
        <strain evidence="2 3">93-53</strain>
    </source>
</reference>
<evidence type="ECO:0000256" key="1">
    <source>
        <dbReference type="SAM" id="MobiDB-lite"/>
    </source>
</evidence>
<proteinExistence type="predicted"/>
<dbReference type="Proteomes" id="UP000076871">
    <property type="component" value="Unassembled WGS sequence"/>
</dbReference>
<dbReference type="STRING" id="1314785.A0A165EDB0"/>
<keyword evidence="3" id="KW-1185">Reference proteome</keyword>
<sequence>MVLRSTSLRSHFKLTQSPLLRAYTGRTNTNRRYAVVGTTTFVGEPPSPPTPPSSGASTATPSADLPAGFDAHVLSELRQRASAGSLVSLPRLIEQYVDRSGHVLKSSLPYESRPGEDRRVTFDVADTEGTDVQDSVAMIVHAVQQGEEHKVTYCSGFALAAPGMPDGQSVFVTCAHTLEQIRHSPLLHAPSSSPTLAYSGSFVITGPSSSPTFTPVSSILSSVQRSDMLLLSTDSATAPLRTLPVSLYPAHAGTPVRAHFVRDTLPAQDEEGWRPWIGGTWSKWVRGSIVGYRDLAGREAKPGTYDALSHLLFDPPPLPGSSGGPIIDEESGAVIGVMLGTQMQNRLEGVRGWGVPSEIIFEMFSLPGLKLKNSS</sequence>
<feature type="compositionally biased region" description="Low complexity" evidence="1">
    <location>
        <begin position="53"/>
        <end position="63"/>
    </location>
</feature>
<dbReference type="RefSeq" id="XP_040764527.1">
    <property type="nucleotide sequence ID" value="XM_040908840.1"/>
</dbReference>
<feature type="region of interest" description="Disordered" evidence="1">
    <location>
        <begin position="39"/>
        <end position="64"/>
    </location>
</feature>
<organism evidence="2 3">
    <name type="scientific">Laetiporus sulphureus 93-53</name>
    <dbReference type="NCBI Taxonomy" id="1314785"/>
    <lineage>
        <taxon>Eukaryota</taxon>
        <taxon>Fungi</taxon>
        <taxon>Dikarya</taxon>
        <taxon>Basidiomycota</taxon>
        <taxon>Agaricomycotina</taxon>
        <taxon>Agaricomycetes</taxon>
        <taxon>Polyporales</taxon>
        <taxon>Laetiporus</taxon>
    </lineage>
</organism>
<dbReference type="InParanoid" id="A0A165EDB0"/>
<dbReference type="InterPro" id="IPR009003">
    <property type="entry name" value="Peptidase_S1_PA"/>
</dbReference>
<dbReference type="EMBL" id="KV427622">
    <property type="protein sequence ID" value="KZT06787.1"/>
    <property type="molecule type" value="Genomic_DNA"/>
</dbReference>
<gene>
    <name evidence="2" type="ORF">LAESUDRAFT_725549</name>
</gene>
<evidence type="ECO:0008006" key="4">
    <source>
        <dbReference type="Google" id="ProtNLM"/>
    </source>
</evidence>
<dbReference type="AlphaFoldDB" id="A0A165EDB0"/>
<evidence type="ECO:0000313" key="3">
    <source>
        <dbReference type="Proteomes" id="UP000076871"/>
    </source>
</evidence>
<protein>
    <recommendedName>
        <fullName evidence="4">Trypsin-like serine protease</fullName>
    </recommendedName>
</protein>
<dbReference type="SUPFAM" id="SSF50494">
    <property type="entry name" value="Trypsin-like serine proteases"/>
    <property type="match status" value="1"/>
</dbReference>
<dbReference type="Pfam" id="PF13365">
    <property type="entry name" value="Trypsin_2"/>
    <property type="match status" value="1"/>
</dbReference>
<dbReference type="OrthoDB" id="10054765at2759"/>
<accession>A0A165EDB0</accession>
<name>A0A165EDB0_9APHY</name>